<protein>
    <submittedName>
        <fullName evidence="1">Uncharacterized protein</fullName>
    </submittedName>
</protein>
<organism evidence="1">
    <name type="scientific">Fervidicoccus fontis</name>
    <dbReference type="NCBI Taxonomy" id="683846"/>
    <lineage>
        <taxon>Archaea</taxon>
        <taxon>Thermoproteota</taxon>
        <taxon>Thermoprotei</taxon>
        <taxon>Fervidicoccales</taxon>
        <taxon>Fervidicoccaceae</taxon>
        <taxon>Fervidicoccus</taxon>
    </lineage>
</organism>
<dbReference type="EMBL" id="DSDY01000157">
    <property type="protein sequence ID" value="HDS10981.1"/>
    <property type="molecule type" value="Genomic_DNA"/>
</dbReference>
<comment type="caution">
    <text evidence="1">The sequence shown here is derived from an EMBL/GenBank/DDBJ whole genome shotgun (WGS) entry which is preliminary data.</text>
</comment>
<reference evidence="1" key="1">
    <citation type="journal article" date="2020" name="mSystems">
        <title>Genome- and Community-Level Interaction Insights into Carbon Utilization and Element Cycling Functions of Hydrothermarchaeota in Hydrothermal Sediment.</title>
        <authorList>
            <person name="Zhou Z."/>
            <person name="Liu Y."/>
            <person name="Xu W."/>
            <person name="Pan J."/>
            <person name="Luo Z.H."/>
            <person name="Li M."/>
        </authorList>
    </citation>
    <scope>NUCLEOTIDE SEQUENCE [LARGE SCALE GENOMIC DNA]</scope>
    <source>
        <strain evidence="1">SpSt-123</strain>
    </source>
</reference>
<gene>
    <name evidence="1" type="ORF">ENO04_05160</name>
</gene>
<dbReference type="AlphaFoldDB" id="A0A7C1EAA7"/>
<proteinExistence type="predicted"/>
<accession>A0A7C1EAA7</accession>
<name>A0A7C1EAA7_9CREN</name>
<sequence>MISNDTITINVFMEEHDEYALSINLDIEINARQKERLRKLLIDLLRDISPIPIKASISLRTSTRPSGLSLLSTSVHALLESLQAFYKEKIEPADYVDVLAGALIKAGLTLNQSRSIANCMLNNKSVIYSESYGVLFLESLSINKLMVSGEVEFPIAWSEPGLSEQYLDLLAKLSSLVISDIASYLSGDASKSYLLRLFNGIWYIMGFHPWSNGDLTEDERYIISISIPGWLVKYRFD</sequence>
<evidence type="ECO:0000313" key="1">
    <source>
        <dbReference type="EMBL" id="HDS10981.1"/>
    </source>
</evidence>